<name>A0A4P9J0X4_9GAMM</name>
<organism evidence="2 3">
    <name type="scientific">Pseudoalteromonas distincta</name>
    <dbReference type="NCBI Taxonomy" id="77608"/>
    <lineage>
        <taxon>Bacteria</taxon>
        <taxon>Pseudomonadati</taxon>
        <taxon>Pseudomonadota</taxon>
        <taxon>Gammaproteobacteria</taxon>
        <taxon>Alteromonadales</taxon>
        <taxon>Pseudoalteromonadaceae</taxon>
        <taxon>Pseudoalteromonas</taxon>
    </lineage>
</organism>
<sequence length="758" mass="84316">MSFFSLFIQDPLTAIFSACIIFLFLYVAVSEVIKSNNYIKNQNSKLEELRRLVNSKSFDNESWLKNCFVSEKGRLLERNNLLITNVPLNHIAGDYYDSSNKTIPALLTSIGVAGTFLGITIGLSDFDLGNVGNDSTALLHSAAVLLTGMKTAFATSLAGLVTSAFMIVILKWRISSTNKARKNVAHFLSKNCLEATPLDVLHEIASNTNSGGQVDLSSAFNKLNENMSMQLTQFNQLAESFNGNVISEKISSAVNNSLVENIAPVFNDLTKELKTLKTDNELNHKQLVESLINEMESKLIRPVTEQLRDTANTVKQSNEINQQLNTNVEKTLAEVANTVSTIDTFNQNTMEKLQEFALSLKDVLSSFKSETQVAMTEITTQVDSILSVAVKGMEEQRAAFNSSSEKAAGAFEKMSIDLESALDTRAEKESSLYQNFELRLESLLDKTSDSFAAQSKAVSEVTHQIDSVLQIAVTGMQEQRAAFDSSTEKAADAFEKMGENLEATLDSRIEQEAKLYLEIENRLGALLDKTNASFEEQTKVISQTGESASLLMNNAREQLQIGLGDIDTKVLNMSRTVQSELESFRSQYQENLNDFFNQQNNLLEDTLGKQRNNLIEVVDRFKGVFEQEYQTRHNLLQELTAQYQHLQSSVVTIERLVKAIGLTESSTFSQLEDIARNTGIQVGDLKKQYTEASAVFKEITEGLPKAMHKYYEQANQSTELYFKGFDEAASKIHNRLAQAADFLIEAKALEKSVSESEA</sequence>
<keyword evidence="1" id="KW-1133">Transmembrane helix</keyword>
<evidence type="ECO:0008006" key="4">
    <source>
        <dbReference type="Google" id="ProtNLM"/>
    </source>
</evidence>
<feature type="transmembrane region" description="Helical" evidence="1">
    <location>
        <begin position="12"/>
        <end position="33"/>
    </location>
</feature>
<accession>A0A4P9J0X4</accession>
<protein>
    <recommendedName>
        <fullName evidence="4">MotA/TolQ/ExbB proton channel domain-containing protein</fullName>
    </recommendedName>
</protein>
<feature type="transmembrane region" description="Helical" evidence="1">
    <location>
        <begin position="143"/>
        <end position="172"/>
    </location>
</feature>
<dbReference type="AlphaFoldDB" id="A0A4P9J0X4"/>
<gene>
    <name evidence="2" type="ORF">FFU37_08510</name>
</gene>
<dbReference type="EMBL" id="CP040558">
    <property type="protein sequence ID" value="QCU74502.1"/>
    <property type="molecule type" value="Genomic_DNA"/>
</dbReference>
<feature type="transmembrane region" description="Helical" evidence="1">
    <location>
        <begin position="105"/>
        <end position="123"/>
    </location>
</feature>
<dbReference type="RefSeq" id="WP_138489266.1">
    <property type="nucleotide sequence ID" value="NZ_CP040558.1"/>
</dbReference>
<evidence type="ECO:0000313" key="3">
    <source>
        <dbReference type="Proteomes" id="UP000310065"/>
    </source>
</evidence>
<evidence type="ECO:0000256" key="1">
    <source>
        <dbReference type="SAM" id="Phobius"/>
    </source>
</evidence>
<keyword evidence="1" id="KW-0812">Transmembrane</keyword>
<dbReference type="Proteomes" id="UP000310065">
    <property type="component" value="Chromosome L1"/>
</dbReference>
<reference evidence="2 3" key="1">
    <citation type="submission" date="2019-05" db="EMBL/GenBank/DDBJ databases">
        <title>Complete genome sequence of Pseudoalteromonas sp. 16-SW-7(T) isolated from the Okhotsk Sea, Russia.</title>
        <authorList>
            <person name="Nguyen T.H."/>
            <person name="Nedashkovskaya O.I."/>
            <person name="Kim S.-G."/>
        </authorList>
    </citation>
    <scope>NUCLEOTIDE SEQUENCE [LARGE SCALE GENOMIC DNA]</scope>
    <source>
        <strain evidence="2 3">16-SW-7</strain>
    </source>
</reference>
<evidence type="ECO:0000313" key="2">
    <source>
        <dbReference type="EMBL" id="QCU74502.1"/>
    </source>
</evidence>
<dbReference type="GeneID" id="88775685"/>
<keyword evidence="1" id="KW-0472">Membrane</keyword>
<dbReference type="KEGG" id="pdv:FFU37_08510"/>
<proteinExistence type="predicted"/>